<name>A0A2N9H5I9_FAGSY</name>
<sequence length="329" mass="37537">MGCFLACFGFTKKKRRRVANNKRHGSYKPLDSSVPVNLYITEDPICSNSEFRDKPKEQSSFKIRKKVSFNLNVQTYEPIPTDYTLLESDEEGDKKKKGEETAKRGLFSTALAMGSYPSNYRYQNCTYNYDEDDDELAYEEIDLDDDDYDNDIDDNDDSDENEDYGNNDIHHDQSQEEERVSLTQLAKDKINVMPPAASNVRELKSVGLHQNARDRSQYVHSVLNPIENLTQWKAVKAISAPVKHQRKENIELKKEPPISISSKPILDTLPFSNRSQSKQPLMQEIAVDASLSNWSAGVMKGQLVTNFGTKTKITIEVQPNLVFLIFLGY</sequence>
<dbReference type="PANTHER" id="PTHR33318:SF16">
    <property type="entry name" value="FK506-BINDING NUCLEAR-LIKE PROTEIN"/>
    <property type="match status" value="1"/>
</dbReference>
<dbReference type="GO" id="GO:0007142">
    <property type="term" value="P:male meiosis II"/>
    <property type="evidence" value="ECO:0007669"/>
    <property type="project" value="InterPro"/>
</dbReference>
<proteinExistence type="predicted"/>
<dbReference type="EMBL" id="OIVN01002901">
    <property type="protein sequence ID" value="SPD07332.1"/>
    <property type="molecule type" value="Genomic_DNA"/>
</dbReference>
<evidence type="ECO:0000256" key="1">
    <source>
        <dbReference type="SAM" id="MobiDB-lite"/>
    </source>
</evidence>
<organism evidence="2">
    <name type="scientific">Fagus sylvatica</name>
    <name type="common">Beechnut</name>
    <dbReference type="NCBI Taxonomy" id="28930"/>
    <lineage>
        <taxon>Eukaryota</taxon>
        <taxon>Viridiplantae</taxon>
        <taxon>Streptophyta</taxon>
        <taxon>Embryophyta</taxon>
        <taxon>Tracheophyta</taxon>
        <taxon>Spermatophyta</taxon>
        <taxon>Magnoliopsida</taxon>
        <taxon>eudicotyledons</taxon>
        <taxon>Gunneridae</taxon>
        <taxon>Pentapetalae</taxon>
        <taxon>rosids</taxon>
        <taxon>fabids</taxon>
        <taxon>Fagales</taxon>
        <taxon>Fagaceae</taxon>
        <taxon>Fagus</taxon>
    </lineage>
</organism>
<feature type="region of interest" description="Disordered" evidence="1">
    <location>
        <begin position="141"/>
        <end position="179"/>
    </location>
</feature>
<feature type="compositionally biased region" description="Basic and acidic residues" evidence="1">
    <location>
        <begin position="168"/>
        <end position="179"/>
    </location>
</feature>
<protein>
    <submittedName>
        <fullName evidence="2">Uncharacterized protein</fullName>
    </submittedName>
</protein>
<accession>A0A2N9H5I9</accession>
<gene>
    <name evidence="2" type="ORF">FSB_LOCUS35214</name>
</gene>
<reference evidence="2" key="1">
    <citation type="submission" date="2018-02" db="EMBL/GenBank/DDBJ databases">
        <authorList>
            <person name="Cohen D.B."/>
            <person name="Kent A.D."/>
        </authorList>
    </citation>
    <scope>NUCLEOTIDE SEQUENCE</scope>
</reference>
<dbReference type="PANTHER" id="PTHR33318">
    <property type="entry name" value="ASPARTYL/GLUTAMYL-TRNA(ASN/GLN) AMIDOTRANSFERASE SUBUNIT"/>
    <property type="match status" value="1"/>
</dbReference>
<evidence type="ECO:0000313" key="2">
    <source>
        <dbReference type="EMBL" id="SPD07332.1"/>
    </source>
</evidence>
<feature type="compositionally biased region" description="Acidic residues" evidence="1">
    <location>
        <begin position="141"/>
        <end position="165"/>
    </location>
</feature>
<dbReference type="AlphaFoldDB" id="A0A2N9H5I9"/>
<dbReference type="InterPro" id="IPR039300">
    <property type="entry name" value="JASON"/>
</dbReference>